<dbReference type="EMBL" id="LGTZ01000003">
    <property type="protein sequence ID" value="OJD28523.1"/>
    <property type="molecule type" value="Genomic_DNA"/>
</dbReference>
<protein>
    <recommendedName>
        <fullName evidence="12">BCS1 N-terminal domain-containing protein</fullName>
    </recommendedName>
</protein>
<evidence type="ECO:0000313" key="14">
    <source>
        <dbReference type="Proteomes" id="UP000242791"/>
    </source>
</evidence>
<dbReference type="Proteomes" id="UP000242791">
    <property type="component" value="Unassembled WGS sequence"/>
</dbReference>
<dbReference type="GO" id="GO:0016887">
    <property type="term" value="F:ATP hydrolysis activity"/>
    <property type="evidence" value="ECO:0007669"/>
    <property type="project" value="InterPro"/>
</dbReference>
<keyword evidence="4" id="KW-0378">Hydrolase</keyword>
<evidence type="ECO:0000256" key="7">
    <source>
        <dbReference type="ARBA" id="ARBA00023128"/>
    </source>
</evidence>
<dbReference type="Pfam" id="PF25426">
    <property type="entry name" value="AAA_lid_BCS1"/>
    <property type="match status" value="1"/>
</dbReference>
<feature type="domain" description="BCS1 N-terminal" evidence="12">
    <location>
        <begin position="47"/>
        <end position="259"/>
    </location>
</feature>
<evidence type="ECO:0000256" key="6">
    <source>
        <dbReference type="ARBA" id="ARBA00022989"/>
    </source>
</evidence>
<keyword evidence="7" id="KW-0496">Mitochondrion</keyword>
<keyword evidence="14" id="KW-1185">Reference proteome</keyword>
<keyword evidence="3" id="KW-0547">Nucleotide-binding</keyword>
<evidence type="ECO:0000256" key="1">
    <source>
        <dbReference type="ARBA" id="ARBA00004325"/>
    </source>
</evidence>
<comment type="catalytic activity">
    <reaction evidence="9">
        <text>ATP + H2O = ADP + phosphate + H(+)</text>
        <dbReference type="Rhea" id="RHEA:13065"/>
        <dbReference type="ChEBI" id="CHEBI:15377"/>
        <dbReference type="ChEBI" id="CHEBI:15378"/>
        <dbReference type="ChEBI" id="CHEBI:30616"/>
        <dbReference type="ChEBI" id="CHEBI:43474"/>
        <dbReference type="ChEBI" id="CHEBI:456216"/>
    </reaction>
    <physiologicalReaction direction="left-to-right" evidence="9">
        <dbReference type="Rhea" id="RHEA:13066"/>
    </physiologicalReaction>
</comment>
<keyword evidence="6 11" id="KW-1133">Transmembrane helix</keyword>
<dbReference type="Gene3D" id="3.40.50.300">
    <property type="entry name" value="P-loop containing nucleotide triphosphate hydrolases"/>
    <property type="match status" value="1"/>
</dbReference>
<name>A0A1J9R815_9EURO</name>
<sequence length="569" mass="65221">MAHSPANLSTAVLESQTAILDQVMPGFSFLSRIFSSYFHIDPFYLLLIVSFSFVAISTLPYLHYVTDCFTSTVNIRYDDDAYDYLLSWLSKQEFVNEAPHVVVKTKTRRDLSWFTSNDDDNDDNDDDTNSNNNHIPTDDKNFDFEKFWAETIDRNKSKQLRYTLAVGSHRFRYKGRRVGLRRVLDNRNVNSPVLMNAETLVLSCFGSDPAILKELLREAQEMFIKRHGNSLVIHRGVKDASGFRWKRCSLKQTRPPQTLLCEQKDTFIKDLTDFLHPNSRLWYQRQGIPYRRGYLFSGPPGTGKSSLYLVAASQLRLNIYWLNLNLKGLDDEGLISLFDHLPKHSLVLLEDVDSCGISLNRNGISKTTNPDMNDRRISKEAARVSFSTFLNVLDGIIAPESYIFGMTTNHPERLDQALIRPGRVDLHLEFNYADGKTIQGLFHSFYMSSNSYCKREQEIDTLSVQFAKHICECKAKVTPADVQGHLLQHKNSPEAALKNAGVLVQELNAHSMTLPVRGAVKLFRLVKREDSISHDHCFVRIYGHYPVIEGEKTTYCRHPIHKFDFTSLD</sequence>
<proteinExistence type="predicted"/>
<dbReference type="GO" id="GO:0005524">
    <property type="term" value="F:ATP binding"/>
    <property type="evidence" value="ECO:0007669"/>
    <property type="project" value="UniProtKB-KW"/>
</dbReference>
<dbReference type="VEuPathDB" id="FungiDB:ACJ73_00050"/>
<evidence type="ECO:0000256" key="10">
    <source>
        <dbReference type="SAM" id="MobiDB-lite"/>
    </source>
</evidence>
<dbReference type="Pfam" id="PF08740">
    <property type="entry name" value="BCS1_N"/>
    <property type="match status" value="1"/>
</dbReference>
<comment type="subcellular location">
    <subcellularLocation>
        <location evidence="1">Mitochondrion membrane</location>
    </subcellularLocation>
</comment>
<feature type="compositionally biased region" description="Acidic residues" evidence="10">
    <location>
        <begin position="117"/>
        <end position="128"/>
    </location>
</feature>
<dbReference type="InterPro" id="IPR003959">
    <property type="entry name" value="ATPase_AAA_core"/>
</dbReference>
<feature type="transmembrane region" description="Helical" evidence="11">
    <location>
        <begin position="43"/>
        <end position="64"/>
    </location>
</feature>
<evidence type="ECO:0000256" key="9">
    <source>
        <dbReference type="ARBA" id="ARBA00048778"/>
    </source>
</evidence>
<keyword evidence="8 11" id="KW-0472">Membrane</keyword>
<dbReference type="InterPro" id="IPR027417">
    <property type="entry name" value="P-loop_NTPase"/>
</dbReference>
<comment type="caution">
    <text evidence="13">The sequence shown here is derived from an EMBL/GenBank/DDBJ whole genome shotgun (WGS) entry which is preliminary data.</text>
</comment>
<dbReference type="AlphaFoldDB" id="A0A1J9R815"/>
<gene>
    <name evidence="13" type="ORF">ACJ73_00050</name>
</gene>
<keyword evidence="5" id="KW-0067">ATP-binding</keyword>
<dbReference type="SUPFAM" id="SSF52540">
    <property type="entry name" value="P-loop containing nucleoside triphosphate hydrolases"/>
    <property type="match status" value="1"/>
</dbReference>
<evidence type="ECO:0000313" key="13">
    <source>
        <dbReference type="EMBL" id="OJD28523.1"/>
    </source>
</evidence>
<evidence type="ECO:0000256" key="4">
    <source>
        <dbReference type="ARBA" id="ARBA00022801"/>
    </source>
</evidence>
<keyword evidence="2 11" id="KW-0812">Transmembrane</keyword>
<feature type="non-terminal residue" evidence="13">
    <location>
        <position position="569"/>
    </location>
</feature>
<evidence type="ECO:0000259" key="12">
    <source>
        <dbReference type="SMART" id="SM01024"/>
    </source>
</evidence>
<feature type="region of interest" description="Disordered" evidence="10">
    <location>
        <begin position="117"/>
        <end position="137"/>
    </location>
</feature>
<accession>A0A1J9R815</accession>
<dbReference type="InterPro" id="IPR014851">
    <property type="entry name" value="BCS1_N"/>
</dbReference>
<evidence type="ECO:0000256" key="5">
    <source>
        <dbReference type="ARBA" id="ARBA00022840"/>
    </source>
</evidence>
<organism evidence="13 14">
    <name type="scientific">Blastomyces percursus</name>
    <dbReference type="NCBI Taxonomy" id="1658174"/>
    <lineage>
        <taxon>Eukaryota</taxon>
        <taxon>Fungi</taxon>
        <taxon>Dikarya</taxon>
        <taxon>Ascomycota</taxon>
        <taxon>Pezizomycotina</taxon>
        <taxon>Eurotiomycetes</taxon>
        <taxon>Eurotiomycetidae</taxon>
        <taxon>Onygenales</taxon>
        <taxon>Ajellomycetaceae</taxon>
        <taxon>Blastomyces</taxon>
    </lineage>
</organism>
<dbReference type="GO" id="GO:0031966">
    <property type="term" value="C:mitochondrial membrane"/>
    <property type="evidence" value="ECO:0007669"/>
    <property type="project" value="UniProtKB-SubCell"/>
</dbReference>
<dbReference type="SMART" id="SM01024">
    <property type="entry name" value="BCS1_N"/>
    <property type="match status" value="1"/>
</dbReference>
<dbReference type="Pfam" id="PF00004">
    <property type="entry name" value="AAA"/>
    <property type="match status" value="1"/>
</dbReference>
<reference evidence="13 14" key="1">
    <citation type="submission" date="2015-08" db="EMBL/GenBank/DDBJ databases">
        <title>Emmonsia species relationships and genome sequence.</title>
        <authorList>
            <person name="Cuomo C.A."/>
            <person name="Schwartz I.S."/>
            <person name="Kenyon C."/>
            <person name="De Hoog G.S."/>
            <person name="Govender N.P."/>
            <person name="Botha A."/>
            <person name="Moreno L."/>
            <person name="De Vries M."/>
            <person name="Munoz J.F."/>
            <person name="Stielow J.B."/>
        </authorList>
    </citation>
    <scope>NUCLEOTIDE SEQUENCE [LARGE SCALE GENOMIC DNA]</scope>
    <source>
        <strain evidence="13 14">EI222</strain>
    </source>
</reference>
<evidence type="ECO:0000256" key="11">
    <source>
        <dbReference type="SAM" id="Phobius"/>
    </source>
</evidence>
<dbReference type="Pfam" id="PF25545">
    <property type="entry name" value="DUF7924"/>
    <property type="match status" value="1"/>
</dbReference>
<dbReference type="InterPro" id="IPR057684">
    <property type="entry name" value="DUF7924"/>
</dbReference>
<evidence type="ECO:0000256" key="8">
    <source>
        <dbReference type="ARBA" id="ARBA00023136"/>
    </source>
</evidence>
<dbReference type="InterPro" id="IPR057495">
    <property type="entry name" value="AAA_lid_BCS1"/>
</dbReference>
<dbReference type="OrthoDB" id="10251412at2759"/>
<evidence type="ECO:0000256" key="2">
    <source>
        <dbReference type="ARBA" id="ARBA00022692"/>
    </source>
</evidence>
<dbReference type="STRING" id="1658174.A0A1J9R815"/>
<evidence type="ECO:0000256" key="3">
    <source>
        <dbReference type="ARBA" id="ARBA00022741"/>
    </source>
</evidence>
<dbReference type="PANTHER" id="PTHR23070">
    <property type="entry name" value="BCS1 AAA-TYPE ATPASE"/>
    <property type="match status" value="1"/>
</dbReference>
<dbReference type="InterPro" id="IPR050747">
    <property type="entry name" value="Mitochondrial_chaperone_BCS1"/>
</dbReference>